<dbReference type="PROSITE" id="PS51387">
    <property type="entry name" value="FAD_PCMH"/>
    <property type="match status" value="1"/>
</dbReference>
<evidence type="ECO:0000259" key="21">
    <source>
        <dbReference type="PROSITE" id="PS51387"/>
    </source>
</evidence>
<dbReference type="AlphaFoldDB" id="A0A1M5FV38"/>
<keyword evidence="12 20" id="KW-0521">NADP</keyword>
<keyword evidence="13 20" id="KW-0133">Cell shape</keyword>
<keyword evidence="17 20" id="KW-0961">Cell wall biogenesis/degradation</keyword>
<dbReference type="NCBIfam" id="NF000755">
    <property type="entry name" value="PRK00046.1"/>
    <property type="match status" value="1"/>
</dbReference>
<evidence type="ECO:0000256" key="3">
    <source>
        <dbReference type="ARBA" id="ARBA00004496"/>
    </source>
</evidence>
<evidence type="ECO:0000313" key="23">
    <source>
        <dbReference type="Proteomes" id="UP000184159"/>
    </source>
</evidence>
<dbReference type="SUPFAM" id="SSF56194">
    <property type="entry name" value="Uridine diphospho-N-Acetylenolpyruvylglucosamine reductase, MurB, C-terminal domain"/>
    <property type="match status" value="1"/>
</dbReference>
<dbReference type="UniPathway" id="UPA00219"/>
<gene>
    <name evidence="20" type="primary">murB</name>
    <name evidence="22" type="ORF">SAMN02745781_03599</name>
</gene>
<evidence type="ECO:0000256" key="5">
    <source>
        <dbReference type="ARBA" id="ARBA00010485"/>
    </source>
</evidence>
<keyword evidence="23" id="KW-1185">Reference proteome</keyword>
<evidence type="ECO:0000256" key="15">
    <source>
        <dbReference type="ARBA" id="ARBA00023002"/>
    </source>
</evidence>
<evidence type="ECO:0000256" key="8">
    <source>
        <dbReference type="ARBA" id="ARBA00022490"/>
    </source>
</evidence>
<dbReference type="InterPro" id="IPR011601">
    <property type="entry name" value="MurB_C"/>
</dbReference>
<dbReference type="InterPro" id="IPR003170">
    <property type="entry name" value="MurB"/>
</dbReference>
<keyword evidence="14 20" id="KW-0573">Peptidoglycan synthesis</keyword>
<dbReference type="GO" id="GO:0009252">
    <property type="term" value="P:peptidoglycan biosynthetic process"/>
    <property type="evidence" value="ECO:0007669"/>
    <property type="project" value="UniProtKB-UniRule"/>
</dbReference>
<evidence type="ECO:0000256" key="7">
    <source>
        <dbReference type="ARBA" id="ARBA00015188"/>
    </source>
</evidence>
<evidence type="ECO:0000256" key="16">
    <source>
        <dbReference type="ARBA" id="ARBA00023306"/>
    </source>
</evidence>
<evidence type="ECO:0000256" key="6">
    <source>
        <dbReference type="ARBA" id="ARBA00012518"/>
    </source>
</evidence>
<keyword evidence="10 20" id="KW-0285">Flavoprotein</keyword>
<evidence type="ECO:0000256" key="10">
    <source>
        <dbReference type="ARBA" id="ARBA00022630"/>
    </source>
</evidence>
<dbReference type="InterPro" id="IPR016166">
    <property type="entry name" value="FAD-bd_PCMH"/>
</dbReference>
<evidence type="ECO:0000256" key="12">
    <source>
        <dbReference type="ARBA" id="ARBA00022857"/>
    </source>
</evidence>
<evidence type="ECO:0000256" key="19">
    <source>
        <dbReference type="ARBA" id="ARBA00048914"/>
    </source>
</evidence>
<dbReference type="InterPro" id="IPR016169">
    <property type="entry name" value="FAD-bd_PCMH_sub2"/>
</dbReference>
<dbReference type="GO" id="GO:0051301">
    <property type="term" value="P:cell division"/>
    <property type="evidence" value="ECO:0007669"/>
    <property type="project" value="UniProtKB-KW"/>
</dbReference>
<evidence type="ECO:0000256" key="1">
    <source>
        <dbReference type="ARBA" id="ARBA00001974"/>
    </source>
</evidence>
<dbReference type="Gene3D" id="3.90.78.10">
    <property type="entry name" value="UDP-N-acetylenolpyruvoylglucosamine reductase, C-terminal domain"/>
    <property type="match status" value="1"/>
</dbReference>
<dbReference type="PANTHER" id="PTHR21071">
    <property type="entry name" value="UDP-N-ACETYLENOLPYRUVOYLGLUCOSAMINE REDUCTASE"/>
    <property type="match status" value="1"/>
</dbReference>
<dbReference type="InterPro" id="IPR036635">
    <property type="entry name" value="MurB_C_sf"/>
</dbReference>
<comment type="subcellular location">
    <subcellularLocation>
        <location evidence="3 20">Cytoplasm</location>
    </subcellularLocation>
</comment>
<dbReference type="Gene3D" id="3.30.465.10">
    <property type="match status" value="1"/>
</dbReference>
<evidence type="ECO:0000256" key="11">
    <source>
        <dbReference type="ARBA" id="ARBA00022827"/>
    </source>
</evidence>
<evidence type="ECO:0000256" key="13">
    <source>
        <dbReference type="ARBA" id="ARBA00022960"/>
    </source>
</evidence>
<dbReference type="InterPro" id="IPR036318">
    <property type="entry name" value="FAD-bd_PCMH-like_sf"/>
</dbReference>
<feature type="active site" description="Proton donor" evidence="20">
    <location>
        <position position="232"/>
    </location>
</feature>
<evidence type="ECO:0000256" key="9">
    <source>
        <dbReference type="ARBA" id="ARBA00022618"/>
    </source>
</evidence>
<keyword evidence="15 20" id="KW-0560">Oxidoreductase</keyword>
<dbReference type="GO" id="GO:0005829">
    <property type="term" value="C:cytosol"/>
    <property type="evidence" value="ECO:0007669"/>
    <property type="project" value="TreeGrafter"/>
</dbReference>
<keyword evidence="9 20" id="KW-0132">Cell division</keyword>
<dbReference type="NCBIfam" id="TIGR00179">
    <property type="entry name" value="murB"/>
    <property type="match status" value="1"/>
</dbReference>
<comment type="cofactor">
    <cofactor evidence="1 20">
        <name>FAD</name>
        <dbReference type="ChEBI" id="CHEBI:57692"/>
    </cofactor>
</comment>
<dbReference type="GO" id="GO:0008762">
    <property type="term" value="F:UDP-N-acetylmuramate dehydrogenase activity"/>
    <property type="evidence" value="ECO:0007669"/>
    <property type="project" value="UniProtKB-UniRule"/>
</dbReference>
<evidence type="ECO:0000256" key="2">
    <source>
        <dbReference type="ARBA" id="ARBA00003921"/>
    </source>
</evidence>
<comment type="function">
    <text evidence="2 20">Cell wall formation.</text>
</comment>
<evidence type="ECO:0000256" key="14">
    <source>
        <dbReference type="ARBA" id="ARBA00022984"/>
    </source>
</evidence>
<dbReference type="EMBL" id="FQUH01000021">
    <property type="protein sequence ID" value="SHF95289.1"/>
    <property type="molecule type" value="Genomic_DNA"/>
</dbReference>
<keyword evidence="16 20" id="KW-0131">Cell cycle</keyword>
<dbReference type="EC" id="1.3.1.98" evidence="6 20"/>
<evidence type="ECO:0000256" key="18">
    <source>
        <dbReference type="ARBA" id="ARBA00031026"/>
    </source>
</evidence>
<dbReference type="InterPro" id="IPR016167">
    <property type="entry name" value="FAD-bd_PCMH_sub1"/>
</dbReference>
<dbReference type="RefSeq" id="WP_072962430.1">
    <property type="nucleotide sequence ID" value="NZ_FQUH01000021.1"/>
</dbReference>
<organism evidence="22 23">
    <name type="scientific">Vibrio gazogenes DSM 21264 = NBRC 103151</name>
    <dbReference type="NCBI Taxonomy" id="1123492"/>
    <lineage>
        <taxon>Bacteria</taxon>
        <taxon>Pseudomonadati</taxon>
        <taxon>Pseudomonadota</taxon>
        <taxon>Gammaproteobacteria</taxon>
        <taxon>Vibrionales</taxon>
        <taxon>Vibrionaceae</taxon>
        <taxon>Vibrio</taxon>
    </lineage>
</organism>
<protein>
    <recommendedName>
        <fullName evidence="7 20">UDP-N-acetylenolpyruvoylglucosamine reductase</fullName>
        <ecNumber evidence="6 20">1.3.1.98</ecNumber>
    </recommendedName>
    <alternativeName>
        <fullName evidence="18 20">UDP-N-acetylmuramate dehydrogenase</fullName>
    </alternativeName>
</protein>
<sequence>MQIYLNENLSAYHTFGIEQSCRVLVTVNTVAELIDVYRHPEWQSLPKIVLGKGSNVLFTEFYEGVVIINQLQGIDVQEDESHYFLHVQGGEDWPELVRWSVSQQIPGLENLAMIPGCAGSAPIQNIGAYGLEFQDICDYVDYLCLKTFQVVRLNRAECLFGYRDSIFKHRLYQQAVVVGVGLKLAKVWQPRLKYGPLQQLASNCSPAEVFDCICDIRTRKLPDPTVIGNAGSFFKNPVLTEAQFQSLAMNYPEVVSYPAPSGMKVAAGWLIDQCGLKGFQIGGAAIHEQQALVLINHQHATASDVIQLAAHVYRCVYEKYGVALEHEVRFIGRSSEVYLDMWLKEQRS</sequence>
<dbReference type="Gene3D" id="3.30.43.10">
    <property type="entry name" value="Uridine Diphospho-n-acetylenolpyruvylglucosamine Reductase, domain 2"/>
    <property type="match status" value="1"/>
</dbReference>
<reference evidence="23" key="1">
    <citation type="submission" date="2016-11" db="EMBL/GenBank/DDBJ databases">
        <authorList>
            <person name="Varghese N."/>
            <person name="Submissions S."/>
        </authorList>
    </citation>
    <scope>NUCLEOTIDE SEQUENCE [LARGE SCALE GENOMIC DNA]</scope>
    <source>
        <strain evidence="23">DSM 21264</strain>
    </source>
</reference>
<dbReference type="PANTHER" id="PTHR21071:SF4">
    <property type="entry name" value="UDP-N-ACETYLENOLPYRUVOYLGLUCOSAMINE REDUCTASE"/>
    <property type="match status" value="1"/>
</dbReference>
<name>A0A1M5FV38_VIBGA</name>
<dbReference type="Proteomes" id="UP000184159">
    <property type="component" value="Unassembled WGS sequence"/>
</dbReference>
<evidence type="ECO:0000313" key="22">
    <source>
        <dbReference type="EMBL" id="SHF95289.1"/>
    </source>
</evidence>
<dbReference type="GO" id="GO:0008360">
    <property type="term" value="P:regulation of cell shape"/>
    <property type="evidence" value="ECO:0007669"/>
    <property type="project" value="UniProtKB-KW"/>
</dbReference>
<dbReference type="GO" id="GO:0071949">
    <property type="term" value="F:FAD binding"/>
    <property type="evidence" value="ECO:0007669"/>
    <property type="project" value="InterPro"/>
</dbReference>
<comment type="pathway">
    <text evidence="4 20">Cell wall biogenesis; peptidoglycan biosynthesis.</text>
</comment>
<evidence type="ECO:0000256" key="20">
    <source>
        <dbReference type="HAMAP-Rule" id="MF_00037"/>
    </source>
</evidence>
<keyword evidence="8 20" id="KW-0963">Cytoplasm</keyword>
<feature type="domain" description="FAD-binding PCMH-type" evidence="21">
    <location>
        <begin position="17"/>
        <end position="187"/>
    </location>
</feature>
<comment type="similarity">
    <text evidence="5 20">Belongs to the MurB family.</text>
</comment>
<feature type="active site" evidence="20">
    <location>
        <position position="163"/>
    </location>
</feature>
<dbReference type="HAMAP" id="MF_00037">
    <property type="entry name" value="MurB"/>
    <property type="match status" value="1"/>
</dbReference>
<evidence type="ECO:0000256" key="4">
    <source>
        <dbReference type="ARBA" id="ARBA00004752"/>
    </source>
</evidence>
<dbReference type="Pfam" id="PF02873">
    <property type="entry name" value="MurB_C"/>
    <property type="match status" value="1"/>
</dbReference>
<dbReference type="Pfam" id="PF01565">
    <property type="entry name" value="FAD_binding_4"/>
    <property type="match status" value="1"/>
</dbReference>
<comment type="catalytic activity">
    <reaction evidence="19 20">
        <text>UDP-N-acetyl-alpha-D-muramate + NADP(+) = UDP-N-acetyl-3-O-(1-carboxyvinyl)-alpha-D-glucosamine + NADPH + H(+)</text>
        <dbReference type="Rhea" id="RHEA:12248"/>
        <dbReference type="ChEBI" id="CHEBI:15378"/>
        <dbReference type="ChEBI" id="CHEBI:57783"/>
        <dbReference type="ChEBI" id="CHEBI:58349"/>
        <dbReference type="ChEBI" id="CHEBI:68483"/>
        <dbReference type="ChEBI" id="CHEBI:70757"/>
        <dbReference type="EC" id="1.3.1.98"/>
    </reaction>
</comment>
<dbReference type="InterPro" id="IPR006094">
    <property type="entry name" value="Oxid_FAD_bind_N"/>
</dbReference>
<dbReference type="SUPFAM" id="SSF56176">
    <property type="entry name" value="FAD-binding/transporter-associated domain-like"/>
    <property type="match status" value="1"/>
</dbReference>
<accession>A0A1M5FV38</accession>
<dbReference type="GO" id="GO:0071555">
    <property type="term" value="P:cell wall organization"/>
    <property type="evidence" value="ECO:0007669"/>
    <property type="project" value="UniProtKB-KW"/>
</dbReference>
<evidence type="ECO:0000256" key="17">
    <source>
        <dbReference type="ARBA" id="ARBA00023316"/>
    </source>
</evidence>
<proteinExistence type="inferred from homology"/>
<keyword evidence="11 20" id="KW-0274">FAD</keyword>
<feature type="active site" evidence="20">
    <location>
        <position position="327"/>
    </location>
</feature>